<keyword evidence="4 14" id="KW-0021">Allosteric enzyme</keyword>
<dbReference type="PROSITE" id="PS51476">
    <property type="entry name" value="PROTEASOME_BETA_2"/>
    <property type="match status" value="1"/>
</dbReference>
<dbReference type="GO" id="GO:0046872">
    <property type="term" value="F:metal ion binding"/>
    <property type="evidence" value="ECO:0007669"/>
    <property type="project" value="UniProtKB-KW"/>
</dbReference>
<evidence type="ECO:0000256" key="14">
    <source>
        <dbReference type="HAMAP-Rule" id="MF_00248"/>
    </source>
</evidence>
<feature type="active site" evidence="14">
    <location>
        <position position="5"/>
    </location>
</feature>
<dbReference type="PIRSF" id="PIRSF039093">
    <property type="entry name" value="HslV"/>
    <property type="match status" value="1"/>
</dbReference>
<evidence type="ECO:0000256" key="7">
    <source>
        <dbReference type="ARBA" id="ARBA00022723"/>
    </source>
</evidence>
<evidence type="ECO:0000256" key="1">
    <source>
        <dbReference type="ARBA" id="ARBA00004496"/>
    </source>
</evidence>
<dbReference type="NCBIfam" id="TIGR03692">
    <property type="entry name" value="ATP_dep_HslV"/>
    <property type="match status" value="1"/>
</dbReference>
<dbReference type="InterPro" id="IPR029055">
    <property type="entry name" value="Ntn_hydrolases_N"/>
</dbReference>
<comment type="catalytic activity">
    <reaction evidence="10 14">
        <text>ATP-dependent cleavage of peptide bonds with broad specificity.</text>
        <dbReference type="EC" id="3.4.25.2"/>
    </reaction>
</comment>
<sequence>MFRGTTIICVRKDNDVALAGDGQVTLGNTVMKHTARKIRRLHDNQVLAGFAGSTADAFTLFDKFDTKLKEFRGNLTRAAVEMAKDWRTDRVLRRLEALLIVADSETTLILSGAGDVIEPDDGIAAVGSGGSFALAAARALAAHSDLDARAIVEQSLRIAAGICIYTNEQITVEALP</sequence>
<dbReference type="HAMAP" id="MF_00248">
    <property type="entry name" value="HslV"/>
    <property type="match status" value="1"/>
</dbReference>
<proteinExistence type="inferred from homology"/>
<dbReference type="GO" id="GO:0005839">
    <property type="term" value="C:proteasome core complex"/>
    <property type="evidence" value="ECO:0007669"/>
    <property type="project" value="InterPro"/>
</dbReference>
<keyword evidence="3 14" id="KW-0963">Cytoplasm</keyword>
<evidence type="ECO:0000256" key="9">
    <source>
        <dbReference type="ARBA" id="ARBA00023053"/>
    </source>
</evidence>
<dbReference type="GO" id="GO:0051603">
    <property type="term" value="P:proteolysis involved in protein catabolic process"/>
    <property type="evidence" value="ECO:0007669"/>
    <property type="project" value="InterPro"/>
</dbReference>
<dbReference type="GO" id="GO:0004298">
    <property type="term" value="F:threonine-type endopeptidase activity"/>
    <property type="evidence" value="ECO:0007669"/>
    <property type="project" value="UniProtKB-KW"/>
</dbReference>
<evidence type="ECO:0000256" key="2">
    <source>
        <dbReference type="ARBA" id="ARBA00006053"/>
    </source>
</evidence>
<evidence type="ECO:0000313" key="16">
    <source>
        <dbReference type="Proteomes" id="UP000236340"/>
    </source>
</evidence>
<feature type="binding site" evidence="14">
    <location>
        <position position="163"/>
    </location>
    <ligand>
        <name>Na(+)</name>
        <dbReference type="ChEBI" id="CHEBI:29101"/>
    </ligand>
</feature>
<dbReference type="EMBL" id="PPFX01000043">
    <property type="protein sequence ID" value="PNU18998.1"/>
    <property type="molecule type" value="Genomic_DNA"/>
</dbReference>
<feature type="binding site" evidence="14">
    <location>
        <position position="166"/>
    </location>
    <ligand>
        <name>Na(+)</name>
        <dbReference type="ChEBI" id="CHEBI:29101"/>
    </ligand>
</feature>
<dbReference type="GO" id="GO:0009376">
    <property type="term" value="C:HslUV protease complex"/>
    <property type="evidence" value="ECO:0007669"/>
    <property type="project" value="UniProtKB-UniRule"/>
</dbReference>
<comment type="subcellular location">
    <subcellularLocation>
        <location evidence="1 14">Cytoplasm</location>
    </subcellularLocation>
</comment>
<keyword evidence="5 14" id="KW-0645">Protease</keyword>
<name>A0A2K2H6S1_9BACT</name>
<dbReference type="AlphaFoldDB" id="A0A2K2H6S1"/>
<feature type="binding site" evidence="14">
    <location>
        <position position="160"/>
    </location>
    <ligand>
        <name>Na(+)</name>
        <dbReference type="ChEBI" id="CHEBI:29101"/>
    </ligand>
</feature>
<dbReference type="CDD" id="cd01913">
    <property type="entry name" value="protease_HslV"/>
    <property type="match status" value="1"/>
</dbReference>
<dbReference type="PANTHER" id="PTHR32194:SF0">
    <property type="entry name" value="ATP-DEPENDENT PROTEASE SUBUNIT HSLV"/>
    <property type="match status" value="1"/>
</dbReference>
<evidence type="ECO:0000256" key="4">
    <source>
        <dbReference type="ARBA" id="ARBA00022533"/>
    </source>
</evidence>
<dbReference type="InterPro" id="IPR023333">
    <property type="entry name" value="Proteasome_suB-type"/>
</dbReference>
<comment type="activity regulation">
    <text evidence="14">Allosterically activated by HslU binding.</text>
</comment>
<dbReference type="OrthoDB" id="9804884at2"/>
<evidence type="ECO:0000256" key="5">
    <source>
        <dbReference type="ARBA" id="ARBA00022670"/>
    </source>
</evidence>
<evidence type="ECO:0000256" key="6">
    <source>
        <dbReference type="ARBA" id="ARBA00022698"/>
    </source>
</evidence>
<keyword evidence="7 14" id="KW-0479">Metal-binding</keyword>
<dbReference type="Gene3D" id="3.60.20.10">
    <property type="entry name" value="Glutamine Phosphoribosylpyrophosphate, subunit 1, domain 1"/>
    <property type="match status" value="1"/>
</dbReference>
<evidence type="ECO:0000256" key="13">
    <source>
        <dbReference type="ARBA" id="ARBA00074399"/>
    </source>
</evidence>
<dbReference type="InterPro" id="IPR001353">
    <property type="entry name" value="Proteasome_sua/b"/>
</dbReference>
<evidence type="ECO:0000256" key="12">
    <source>
        <dbReference type="ARBA" id="ARBA00066335"/>
    </source>
</evidence>
<comment type="caution">
    <text evidence="15">The sequence shown here is derived from an EMBL/GenBank/DDBJ whole genome shotgun (WGS) entry which is preliminary data.</text>
</comment>
<evidence type="ECO:0000256" key="8">
    <source>
        <dbReference type="ARBA" id="ARBA00022801"/>
    </source>
</evidence>
<dbReference type="FunFam" id="3.60.20.10:FF:000002">
    <property type="entry name" value="ATP-dependent protease subunit HslV"/>
    <property type="match status" value="1"/>
</dbReference>
<dbReference type="NCBIfam" id="NF003964">
    <property type="entry name" value="PRK05456.1"/>
    <property type="match status" value="1"/>
</dbReference>
<keyword evidence="6 14" id="KW-0888">Threonine protease</keyword>
<evidence type="ECO:0000256" key="10">
    <source>
        <dbReference type="ARBA" id="ARBA00052385"/>
    </source>
</evidence>
<dbReference type="Proteomes" id="UP000236340">
    <property type="component" value="Unassembled WGS sequence"/>
</dbReference>
<evidence type="ECO:0000256" key="3">
    <source>
        <dbReference type="ARBA" id="ARBA00022490"/>
    </source>
</evidence>
<dbReference type="InterPro" id="IPR022281">
    <property type="entry name" value="ATP-dep_Prtase_HsIV_su"/>
</dbReference>
<dbReference type="RefSeq" id="WP_103116492.1">
    <property type="nucleotide sequence ID" value="NZ_PPFX01000043.1"/>
</dbReference>
<dbReference type="Pfam" id="PF00227">
    <property type="entry name" value="Proteasome"/>
    <property type="match status" value="1"/>
</dbReference>
<organism evidence="15 16">
    <name type="scientific">Geothermobacter hydrogeniphilus</name>
    <dbReference type="NCBI Taxonomy" id="1969733"/>
    <lineage>
        <taxon>Bacteria</taxon>
        <taxon>Pseudomonadati</taxon>
        <taxon>Thermodesulfobacteriota</taxon>
        <taxon>Desulfuromonadia</taxon>
        <taxon>Desulfuromonadales</taxon>
        <taxon>Geothermobacteraceae</taxon>
        <taxon>Geothermobacter</taxon>
    </lineage>
</organism>
<reference evidence="15 16" key="1">
    <citation type="journal article" date="2018" name="Genome Announc.">
        <title>Genome Sequence of Geothermobacter sp. HR-1 Iron Reducer from the Loihi Seamount.</title>
        <authorList>
            <person name="Smith H."/>
            <person name="Abuyen K."/>
            <person name="Tremblay J."/>
            <person name="Savalia P."/>
            <person name="Perez-Rodriguez I."/>
            <person name="Emerson D."/>
            <person name="Tully B."/>
            <person name="Amend J."/>
        </authorList>
    </citation>
    <scope>NUCLEOTIDE SEQUENCE [LARGE SCALE GENOMIC DNA]</scope>
    <source>
        <strain evidence="15 16">HR-1</strain>
    </source>
</reference>
<dbReference type="SUPFAM" id="SSF56235">
    <property type="entry name" value="N-terminal nucleophile aminohydrolases (Ntn hydrolases)"/>
    <property type="match status" value="1"/>
</dbReference>
<comment type="subunit">
    <text evidence="11 14">A double ring-shaped homohexamer of HslV is capped on each side by a ring-shaped HslU homohexamer. The assembly of the HslU/HslV complex is dependent on binding of ATP.</text>
</comment>
<accession>A0A2K2H6S1</accession>
<evidence type="ECO:0000256" key="11">
    <source>
        <dbReference type="ARBA" id="ARBA00064434"/>
    </source>
</evidence>
<keyword evidence="8 14" id="KW-0378">Hydrolase</keyword>
<dbReference type="EC" id="3.4.25.2" evidence="12 14"/>
<keyword evidence="9 14" id="KW-0915">Sodium</keyword>
<protein>
    <recommendedName>
        <fullName evidence="13 14">ATP-dependent protease subunit HslV</fullName>
        <ecNumber evidence="12 14">3.4.25.2</ecNumber>
    </recommendedName>
</protein>
<evidence type="ECO:0000313" key="15">
    <source>
        <dbReference type="EMBL" id="PNU18998.1"/>
    </source>
</evidence>
<comment type="function">
    <text evidence="14">Protease subunit of a proteasome-like degradation complex believed to be a general protein degrading machinery.</text>
</comment>
<gene>
    <name evidence="14" type="primary">hslV</name>
    <name evidence="15" type="ORF">C2E25_14760</name>
</gene>
<dbReference type="PANTHER" id="PTHR32194">
    <property type="entry name" value="METALLOPROTEASE TLDD"/>
    <property type="match status" value="1"/>
</dbReference>
<comment type="similarity">
    <text evidence="2 14">Belongs to the peptidase T1B family. HslV subfamily.</text>
</comment>